<feature type="compositionally biased region" description="Acidic residues" evidence="1">
    <location>
        <begin position="1126"/>
        <end position="1163"/>
    </location>
</feature>
<sequence>MAQQQGEVLRDLSDIARDSNDSQPSSSTSLPIRERLLQAEAGTAFATTSGSVWNVPPPITATTPDGPFINSSTQTPDRPPITANIFTSRDANAIQYTKSLLNEGDTLVIVRFPNNTPVYDTTGFRLSDTHRVNSHKLKAASPIFKKVLEDDWQQHRFKRRNKLMSGLPPGIQYVLDLTPPDEGDDALELTAELSCSLGIRRWYMSEFSDVAASHGLVGGQDETTVHPNFPTTDDSPEVEREVVDADATMSNNTFGMLRDGDTDEVLERALQQDENNFKQKTSQESDYTRSHIGKDKEIETLDYCPIRHRTGIARLLQIIEGKEPRLDSAPKVWTVAVLAKHFECPNSVIDYIVTWMIAEPNCKIFEILPEDCLRIGLMLQSEVVTRYAFTILVSEEALRVGSARSELANQPNTNYAAGKQVTKFGRARESLDEDTLNLIQHAGRNFHASIEQQVQMLMSPNMNWLTNLPEFTKLTKIKDFIDLGTNGKFFHPQDERSVNAAIEEILNYVRGRLLWCFYQPLDTAERVSWREHRAQERHQRDKGPTISDSIINDLAEHEKILTRSFWSQMRVLKWNVGDTRCTTNLIRDQSWPRSAAVTGLEAKAVAAADAQGIPKIFLRGIESSVHLLNKIILGAIRDANFNDGKFPDESFMVERIVEPMGTEETARWGQRSSLLDHQKAQKTIDEIWRPESQLVDVSDMPILPSLPDPGQGSSDRPGFWQEALKARDMAIERDGSDAEYSPEIKDEAQDPWSNDYIIAQGAEGCQSKTKSENSPSWAKLQKIWNEEQESKGQKTVPIPSRVASTYEEQRYVHKAPKPSDALKEGPDYTPGKNVSWSLHPEAMLDVQHQARGYTDTFYDPTSAPHVPTDSKIMPSSPFFSLARLFFQIECKLQVICTRMLSRGEIGDVRPPTCDICDTLLCLGDEEYKYLPLWAGGLNDGSGGVFEEAIPPAERGGAIGPGPAYRTGSTANSRASTDSGFDFEGGGSIYGSSDSVMGGVNTSVGVEDGWSVDHVDRRRVFSEAEFMTPTASEDGSVVFVGDEDVEMDLPIREKGKGRAVDDWVGDLDETNQFNQMSGSSAIEKEQAVLLSMYSGKGKEKEVNEQMVDVQPLGGTKGVSKKTANVSMDDDENFFNTADDDTEFDFESDDDGDLTETEDDFEHIG</sequence>
<gene>
    <name evidence="2" type="ORF">VTL71DRAFT_13196</name>
</gene>
<evidence type="ECO:0008006" key="4">
    <source>
        <dbReference type="Google" id="ProtNLM"/>
    </source>
</evidence>
<keyword evidence="3" id="KW-1185">Reference proteome</keyword>
<dbReference type="EMBL" id="JAZHXI010000006">
    <property type="protein sequence ID" value="KAL2070170.1"/>
    <property type="molecule type" value="Genomic_DNA"/>
</dbReference>
<dbReference type="Proteomes" id="UP001595075">
    <property type="component" value="Unassembled WGS sequence"/>
</dbReference>
<proteinExistence type="predicted"/>
<reference evidence="2 3" key="1">
    <citation type="journal article" date="2024" name="Commun. Biol.">
        <title>Comparative genomic analysis of thermophilic fungi reveals convergent evolutionary adaptations and gene losses.</title>
        <authorList>
            <person name="Steindorff A.S."/>
            <person name="Aguilar-Pontes M.V."/>
            <person name="Robinson A.J."/>
            <person name="Andreopoulos B."/>
            <person name="LaButti K."/>
            <person name="Kuo A."/>
            <person name="Mondo S."/>
            <person name="Riley R."/>
            <person name="Otillar R."/>
            <person name="Haridas S."/>
            <person name="Lipzen A."/>
            <person name="Grimwood J."/>
            <person name="Schmutz J."/>
            <person name="Clum A."/>
            <person name="Reid I.D."/>
            <person name="Moisan M.C."/>
            <person name="Butler G."/>
            <person name="Nguyen T.T.M."/>
            <person name="Dewar K."/>
            <person name="Conant G."/>
            <person name="Drula E."/>
            <person name="Henrissat B."/>
            <person name="Hansel C."/>
            <person name="Singer S."/>
            <person name="Hutchinson M.I."/>
            <person name="de Vries R.P."/>
            <person name="Natvig D.O."/>
            <person name="Powell A.J."/>
            <person name="Tsang A."/>
            <person name="Grigoriev I.V."/>
        </authorList>
    </citation>
    <scope>NUCLEOTIDE SEQUENCE [LARGE SCALE GENOMIC DNA]</scope>
    <source>
        <strain evidence="2 3">CBS 494.80</strain>
    </source>
</reference>
<comment type="caution">
    <text evidence="2">The sequence shown here is derived from an EMBL/GenBank/DDBJ whole genome shotgun (WGS) entry which is preliminary data.</text>
</comment>
<feature type="region of interest" description="Disordered" evidence="1">
    <location>
        <begin position="1111"/>
        <end position="1163"/>
    </location>
</feature>
<name>A0ABR4CJN0_9HELO</name>
<evidence type="ECO:0000313" key="2">
    <source>
        <dbReference type="EMBL" id="KAL2070170.1"/>
    </source>
</evidence>
<organism evidence="2 3">
    <name type="scientific">Oculimacula yallundae</name>
    <dbReference type="NCBI Taxonomy" id="86028"/>
    <lineage>
        <taxon>Eukaryota</taxon>
        <taxon>Fungi</taxon>
        <taxon>Dikarya</taxon>
        <taxon>Ascomycota</taxon>
        <taxon>Pezizomycotina</taxon>
        <taxon>Leotiomycetes</taxon>
        <taxon>Helotiales</taxon>
        <taxon>Ploettnerulaceae</taxon>
        <taxon>Oculimacula</taxon>
    </lineage>
</organism>
<evidence type="ECO:0000313" key="3">
    <source>
        <dbReference type="Proteomes" id="UP001595075"/>
    </source>
</evidence>
<evidence type="ECO:0000256" key="1">
    <source>
        <dbReference type="SAM" id="MobiDB-lite"/>
    </source>
</evidence>
<feature type="region of interest" description="Disordered" evidence="1">
    <location>
        <begin position="1"/>
        <end position="31"/>
    </location>
</feature>
<protein>
    <recommendedName>
        <fullName evidence="4">BTB domain-containing protein</fullName>
    </recommendedName>
</protein>
<accession>A0ABR4CJN0</accession>
<feature type="compositionally biased region" description="Basic and acidic residues" evidence="1">
    <location>
        <begin position="8"/>
        <end position="20"/>
    </location>
</feature>